<dbReference type="PANTHER" id="PTHR46401:SF2">
    <property type="entry name" value="GLYCOSYLTRANSFERASE WBBK-RELATED"/>
    <property type="match status" value="1"/>
</dbReference>
<dbReference type="EMBL" id="QGGI01000031">
    <property type="protein sequence ID" value="PWJ86110.1"/>
    <property type="molecule type" value="Genomic_DNA"/>
</dbReference>
<sequence length="335" mass="39106">MIRLNISSISDKVKGQGVDSAFKDQASMLKKSKILEVSINSEEIKDICHIHTLDLKNFFLMKKYKRKNKKVVVSAHMVPDSIEDSLNIPKLFKKIFYKYMINFYKTADKCVVVNSYYKEELIKLGVKKENVLFIPNIANKDLFYNMKIKNQLRKKYNIEDSKFVVVGSGQVQKRKGIDDFVKTAEVNNNMLFIWVGGFSFGKITSGYEKYKAIYDNPPKNVIFTGIVDRNTVVDYLNLSDVFFLPSYQELFPMSLLEASNCDMPLLLRDIELYKEILYDKYLKGNSYEEFSNILKELNENEDFYNSALNKSIELSEIYSEKNVIKQWENLYESLM</sequence>
<evidence type="ECO:0000259" key="3">
    <source>
        <dbReference type="Pfam" id="PF13439"/>
    </source>
</evidence>
<keyword evidence="1" id="KW-0808">Transferase</keyword>
<name>A0AA45C4J5_9BACT</name>
<dbReference type="Pfam" id="PF00534">
    <property type="entry name" value="Glycos_transf_1"/>
    <property type="match status" value="1"/>
</dbReference>
<dbReference type="GO" id="GO:0016757">
    <property type="term" value="F:glycosyltransferase activity"/>
    <property type="evidence" value="ECO:0007669"/>
    <property type="project" value="InterPro"/>
</dbReference>
<accession>A0AA45C4J5</accession>
<organism evidence="4 5">
    <name type="scientific">Oceanotoga teriensis</name>
    <dbReference type="NCBI Taxonomy" id="515440"/>
    <lineage>
        <taxon>Bacteria</taxon>
        <taxon>Thermotogati</taxon>
        <taxon>Thermotogota</taxon>
        <taxon>Thermotogae</taxon>
        <taxon>Petrotogales</taxon>
        <taxon>Petrotogaceae</taxon>
        <taxon>Oceanotoga</taxon>
    </lineage>
</organism>
<comment type="caution">
    <text evidence="4">The sequence shown here is derived from an EMBL/GenBank/DDBJ whole genome shotgun (WGS) entry which is preliminary data.</text>
</comment>
<evidence type="ECO:0000313" key="5">
    <source>
        <dbReference type="Proteomes" id="UP000245921"/>
    </source>
</evidence>
<proteinExistence type="predicted"/>
<dbReference type="Gene3D" id="3.40.50.2000">
    <property type="entry name" value="Glycogen Phosphorylase B"/>
    <property type="match status" value="2"/>
</dbReference>
<dbReference type="RefSeq" id="WP_109606587.1">
    <property type="nucleotide sequence ID" value="NZ_QGGI01000031.1"/>
</dbReference>
<dbReference type="InterPro" id="IPR028098">
    <property type="entry name" value="Glyco_trans_4-like_N"/>
</dbReference>
<gene>
    <name evidence="4" type="ORF">C7380_1312</name>
</gene>
<feature type="domain" description="Glycosyltransferase subfamily 4-like N-terminal" evidence="3">
    <location>
        <begin position="46"/>
        <end position="137"/>
    </location>
</feature>
<keyword evidence="5" id="KW-1185">Reference proteome</keyword>
<dbReference type="InterPro" id="IPR001296">
    <property type="entry name" value="Glyco_trans_1"/>
</dbReference>
<dbReference type="Pfam" id="PF13439">
    <property type="entry name" value="Glyco_transf_4"/>
    <property type="match status" value="1"/>
</dbReference>
<protein>
    <submittedName>
        <fullName evidence="4">1,2-diacylglycerol-3-alpha-glucose alpha-1,2-galactosyltransferase</fullName>
    </submittedName>
</protein>
<dbReference type="SUPFAM" id="SSF53756">
    <property type="entry name" value="UDP-Glycosyltransferase/glycogen phosphorylase"/>
    <property type="match status" value="1"/>
</dbReference>
<evidence type="ECO:0000256" key="1">
    <source>
        <dbReference type="ARBA" id="ARBA00022679"/>
    </source>
</evidence>
<dbReference type="Proteomes" id="UP000245921">
    <property type="component" value="Unassembled WGS sequence"/>
</dbReference>
<evidence type="ECO:0000313" key="4">
    <source>
        <dbReference type="EMBL" id="PWJ86110.1"/>
    </source>
</evidence>
<dbReference type="CDD" id="cd03801">
    <property type="entry name" value="GT4_PimA-like"/>
    <property type="match status" value="1"/>
</dbReference>
<evidence type="ECO:0000259" key="2">
    <source>
        <dbReference type="Pfam" id="PF00534"/>
    </source>
</evidence>
<reference evidence="4 5" key="1">
    <citation type="submission" date="2018-05" db="EMBL/GenBank/DDBJ databases">
        <title>Genomic Encyclopedia of Type Strains, Phase IV (KMG-IV): sequencing the most valuable type-strain genomes for metagenomic binning, comparative biology and taxonomic classification.</title>
        <authorList>
            <person name="Goeker M."/>
        </authorList>
    </citation>
    <scope>NUCLEOTIDE SEQUENCE [LARGE SCALE GENOMIC DNA]</scope>
    <source>
        <strain evidence="4 5">DSM 24906</strain>
    </source>
</reference>
<dbReference type="AlphaFoldDB" id="A0AA45C4J5"/>
<feature type="domain" description="Glycosyl transferase family 1" evidence="2">
    <location>
        <begin position="150"/>
        <end position="305"/>
    </location>
</feature>
<dbReference type="PANTHER" id="PTHR46401">
    <property type="entry name" value="GLYCOSYLTRANSFERASE WBBK-RELATED"/>
    <property type="match status" value="1"/>
</dbReference>